<dbReference type="EMBL" id="VBOX01000072">
    <property type="protein sequence ID" value="TMQ62592.1"/>
    <property type="molecule type" value="Genomic_DNA"/>
</dbReference>
<dbReference type="AlphaFoldDB" id="A0A538TG37"/>
<organism evidence="2 3">
    <name type="scientific">Eiseniibacteriota bacterium</name>
    <dbReference type="NCBI Taxonomy" id="2212470"/>
    <lineage>
        <taxon>Bacteria</taxon>
        <taxon>Candidatus Eiseniibacteriota</taxon>
    </lineage>
</organism>
<dbReference type="Proteomes" id="UP000317366">
    <property type="component" value="Unassembled WGS sequence"/>
</dbReference>
<protein>
    <submittedName>
        <fullName evidence="2">Uncharacterized protein</fullName>
    </submittedName>
</protein>
<evidence type="ECO:0000313" key="1">
    <source>
        <dbReference type="EMBL" id="TMQ55996.1"/>
    </source>
</evidence>
<evidence type="ECO:0000313" key="3">
    <source>
        <dbReference type="Proteomes" id="UP000317366"/>
    </source>
</evidence>
<accession>A0A538TG37</accession>
<proteinExistence type="predicted"/>
<evidence type="ECO:0000313" key="4">
    <source>
        <dbReference type="Proteomes" id="UP000319829"/>
    </source>
</evidence>
<comment type="caution">
    <text evidence="2">The sequence shown here is derived from an EMBL/GenBank/DDBJ whole genome shotgun (WGS) entry which is preliminary data.</text>
</comment>
<reference evidence="3 4" key="1">
    <citation type="journal article" date="2019" name="Nat. Microbiol.">
        <title>Mediterranean grassland soil C-N compound turnover is dependent on rainfall and depth, and is mediated by genomically divergent microorganisms.</title>
        <authorList>
            <person name="Diamond S."/>
            <person name="Andeer P.F."/>
            <person name="Li Z."/>
            <person name="Crits-Christoph A."/>
            <person name="Burstein D."/>
            <person name="Anantharaman K."/>
            <person name="Lane K.R."/>
            <person name="Thomas B.C."/>
            <person name="Pan C."/>
            <person name="Northen T.R."/>
            <person name="Banfield J.F."/>
        </authorList>
    </citation>
    <scope>NUCLEOTIDE SEQUENCE [LARGE SCALE GENOMIC DNA]</scope>
    <source>
        <strain evidence="1">WS_4</strain>
        <strain evidence="2">WS_7</strain>
    </source>
</reference>
<name>A0A538TG37_UNCEI</name>
<gene>
    <name evidence="1" type="ORF">E6K74_01525</name>
    <name evidence="2" type="ORF">E6K77_06870</name>
</gene>
<sequence>MKKRRLRKTQLIQLALRVAKFLLKSQLLTLLFALCALGFVVGKQVHPDPKAIPFEELFENLSVVSYRETPSDSAARFVVELSTRGRVFRQYDIDERRFEAPVRGHDYRRAISITRYLPLKVRGHVDRGFWLELPDSSTHALLPGQFDELYQTTLDFVKPVSAAAVVLGTLSGYSMGYRIGTWSSSLSNPKVQERVLAVPGIGRVIAREAWRRVLLEPVVMAQESDAARFASVRGTQRIYTNFFRLALSDSNGFVTHEAARLDSAGCTRESRAMRSFAQAVQCAAQDTCDLSSADFAAVENWANLLDRRGHWAYRSIPPRGEERMRYLGTLAWYGVAPTEPDEQRIWVGRRFLVRYGDTEGFVADEIPLTRIGCPIAWRDWLRGDSQYLGTNAWTAQFMRESRQFAPVVQLGRGIADKLRGGKD</sequence>
<dbReference type="Proteomes" id="UP000319829">
    <property type="component" value="Unassembled WGS sequence"/>
</dbReference>
<evidence type="ECO:0000313" key="2">
    <source>
        <dbReference type="EMBL" id="TMQ62592.1"/>
    </source>
</evidence>
<dbReference type="EMBL" id="VBOU01000009">
    <property type="protein sequence ID" value="TMQ55996.1"/>
    <property type="molecule type" value="Genomic_DNA"/>
</dbReference>